<proteinExistence type="predicted"/>
<sequence>GLWYSKDSGFELTGFLDANYAGCKDTFKSTSGGAQFLGEKLVSWSLKKQDCMVLSITEPEYMSLSAWIRRLCYNLIPAESKFKTPCSIIKDKYMMKAQVHVSKSSAIFDVQALPQKELYCFNILSSGIEGEIVSKLLRS</sequence>
<organism evidence="1">
    <name type="scientific">Tanacetum cinerariifolium</name>
    <name type="common">Dalmatian daisy</name>
    <name type="synonym">Chrysanthemum cinerariifolium</name>
    <dbReference type="NCBI Taxonomy" id="118510"/>
    <lineage>
        <taxon>Eukaryota</taxon>
        <taxon>Viridiplantae</taxon>
        <taxon>Streptophyta</taxon>
        <taxon>Embryophyta</taxon>
        <taxon>Tracheophyta</taxon>
        <taxon>Spermatophyta</taxon>
        <taxon>Magnoliopsida</taxon>
        <taxon>eudicotyledons</taxon>
        <taxon>Gunneridae</taxon>
        <taxon>Pentapetalae</taxon>
        <taxon>asterids</taxon>
        <taxon>campanulids</taxon>
        <taxon>Asterales</taxon>
        <taxon>Asteraceae</taxon>
        <taxon>Asteroideae</taxon>
        <taxon>Anthemideae</taxon>
        <taxon>Anthemidinae</taxon>
        <taxon>Tanacetum</taxon>
    </lineage>
</organism>
<gene>
    <name evidence="1" type="ORF">Tci_046214</name>
</gene>
<dbReference type="EMBL" id="BKCJ010006849">
    <property type="protein sequence ID" value="GEU74236.1"/>
    <property type="molecule type" value="Genomic_DNA"/>
</dbReference>
<protein>
    <submittedName>
        <fullName evidence="1">Gag-Pol polyprotein</fullName>
    </submittedName>
</protein>
<accession>A0A6L2MJT9</accession>
<evidence type="ECO:0000313" key="1">
    <source>
        <dbReference type="EMBL" id="GEU74236.1"/>
    </source>
</evidence>
<dbReference type="PANTHER" id="PTHR11439">
    <property type="entry name" value="GAG-POL-RELATED RETROTRANSPOSON"/>
    <property type="match status" value="1"/>
</dbReference>
<dbReference type="PANTHER" id="PTHR11439:SF483">
    <property type="entry name" value="PEPTIDE SYNTHASE GLIP-LIKE, PUTATIVE (AFU_ORTHOLOGUE AFUA_3G12920)-RELATED"/>
    <property type="match status" value="1"/>
</dbReference>
<reference evidence="1" key="1">
    <citation type="journal article" date="2019" name="Sci. Rep.">
        <title>Draft genome of Tanacetum cinerariifolium, the natural source of mosquito coil.</title>
        <authorList>
            <person name="Yamashiro T."/>
            <person name="Shiraishi A."/>
            <person name="Satake H."/>
            <person name="Nakayama K."/>
        </authorList>
    </citation>
    <scope>NUCLEOTIDE SEQUENCE</scope>
</reference>
<feature type="non-terminal residue" evidence="1">
    <location>
        <position position="1"/>
    </location>
</feature>
<name>A0A6L2MJT9_TANCI</name>
<dbReference type="CDD" id="cd09272">
    <property type="entry name" value="RNase_HI_RT_Ty1"/>
    <property type="match status" value="1"/>
</dbReference>
<comment type="caution">
    <text evidence="1">The sequence shown here is derived from an EMBL/GenBank/DDBJ whole genome shotgun (WGS) entry which is preliminary data.</text>
</comment>
<dbReference type="AlphaFoldDB" id="A0A6L2MJT9"/>